<accession>A0ACB9NY00</accession>
<dbReference type="Proteomes" id="UP001057402">
    <property type="component" value="Chromosome 7"/>
</dbReference>
<evidence type="ECO:0000313" key="1">
    <source>
        <dbReference type="EMBL" id="KAI4340314.1"/>
    </source>
</evidence>
<keyword evidence="2" id="KW-1185">Reference proteome</keyword>
<name>A0ACB9NY00_9MYRT</name>
<organism evidence="1 2">
    <name type="scientific">Melastoma candidum</name>
    <dbReference type="NCBI Taxonomy" id="119954"/>
    <lineage>
        <taxon>Eukaryota</taxon>
        <taxon>Viridiplantae</taxon>
        <taxon>Streptophyta</taxon>
        <taxon>Embryophyta</taxon>
        <taxon>Tracheophyta</taxon>
        <taxon>Spermatophyta</taxon>
        <taxon>Magnoliopsida</taxon>
        <taxon>eudicotyledons</taxon>
        <taxon>Gunneridae</taxon>
        <taxon>Pentapetalae</taxon>
        <taxon>rosids</taxon>
        <taxon>malvids</taxon>
        <taxon>Myrtales</taxon>
        <taxon>Melastomataceae</taxon>
        <taxon>Melastomatoideae</taxon>
        <taxon>Melastomateae</taxon>
        <taxon>Melastoma</taxon>
    </lineage>
</organism>
<gene>
    <name evidence="1" type="ORF">MLD38_025164</name>
</gene>
<comment type="caution">
    <text evidence="1">The sequence shown here is derived from an EMBL/GenBank/DDBJ whole genome shotgun (WGS) entry which is preliminary data.</text>
</comment>
<proteinExistence type="predicted"/>
<dbReference type="EMBL" id="CM042886">
    <property type="protein sequence ID" value="KAI4340314.1"/>
    <property type="molecule type" value="Genomic_DNA"/>
</dbReference>
<protein>
    <submittedName>
        <fullName evidence="1">Uncharacterized protein</fullName>
    </submittedName>
</protein>
<sequence>MESQDNNSISFPLLDSLRICYQSFAYPTTETVRIFRNRSNIDWLPGAWPIIGHLHLLGGQTPLCEILASFSDSINSPIFRIRLGVKPMVVVSNRDLVRECFTTNNKALASHPWSKAGVYLDYNHAAFVFSPYGPLWREMRKMTMVELLGSRRLEILKHVRVEEVESFIEGLYEFWKNSGGSRPVQVVLSESIEHLSLNIILRMISGKRHFVGAEMGEETSNLRRVIKDFVYVTGLVAVSDYLPFMSWTDHVGTIRKMKEVARDWDCIVGMWVEEREDPVHGHTPETILKGEIVTGGASGLYLSPLQTTIIAGSDTTALNLTWTLSLNDVVGRERWVEVADLQNLPYLQSASLSSRRERIMFTLSAPLAVPHEAMEDCVVNGYLIQKGTPVFVNLWKLHRDPNIWSDPEAFKPERFMTTHSETDTTGQCHEYIPFGSGRRS</sequence>
<reference evidence="2" key="1">
    <citation type="journal article" date="2023" name="Front. Plant Sci.">
        <title>Chromosomal-level genome assembly of Melastoma candidum provides insights into trichome evolution.</title>
        <authorList>
            <person name="Zhong Y."/>
            <person name="Wu W."/>
            <person name="Sun C."/>
            <person name="Zou P."/>
            <person name="Liu Y."/>
            <person name="Dai S."/>
            <person name="Zhou R."/>
        </authorList>
    </citation>
    <scope>NUCLEOTIDE SEQUENCE [LARGE SCALE GENOMIC DNA]</scope>
</reference>
<evidence type="ECO:0000313" key="2">
    <source>
        <dbReference type="Proteomes" id="UP001057402"/>
    </source>
</evidence>